<protein>
    <submittedName>
        <fullName evidence="1">15198_t:CDS:1</fullName>
    </submittedName>
</protein>
<keyword evidence="2" id="KW-1185">Reference proteome</keyword>
<organism evidence="1 2">
    <name type="scientific">Acaulospora colombiana</name>
    <dbReference type="NCBI Taxonomy" id="27376"/>
    <lineage>
        <taxon>Eukaryota</taxon>
        <taxon>Fungi</taxon>
        <taxon>Fungi incertae sedis</taxon>
        <taxon>Mucoromycota</taxon>
        <taxon>Glomeromycotina</taxon>
        <taxon>Glomeromycetes</taxon>
        <taxon>Diversisporales</taxon>
        <taxon>Acaulosporaceae</taxon>
        <taxon>Acaulospora</taxon>
    </lineage>
</organism>
<accession>A0ACA9LIP4</accession>
<dbReference type="EMBL" id="CAJVPT010006683">
    <property type="protein sequence ID" value="CAG8533454.1"/>
    <property type="molecule type" value="Genomic_DNA"/>
</dbReference>
<proteinExistence type="predicted"/>
<sequence length="424" mass="46787">MMMKLILTIALFVSITFATPYSFSGHRNKIAPLFSPGDKNVVPGQYIVVFKEHVASTTIDDHIFHVNNLIVKGASTQENHGIRRRFNIEKLKGYSGRFSYDILNIIRHLDEVEYVEQDQYVFASETQEYAPWGISRISHRYNWEEGHKDTYHYEYDSGEGVNVYVIDTGVRIDHIEFDGRASWGGSFSESDPTELDGDGHGTHVAGIIAGRHVGVAKDAKIVAVKVLDSNGMGTWSDVILGIDYVVTRHNEQVEELKSNFTGSVINMSLGGGYSPAVNFATTEAYRAGICVVVAAGNERTDACGSSPASAEGAITVGASTVDDYFAWFSNYGPCVDVFAPVRTSMASPHVAGLSAYFLSSYPGSSPKFIKELIVGWATLDVLKDIPKSSANLLAYNHICHHKDECSESDDESKFRNQQYLNKFM</sequence>
<dbReference type="Proteomes" id="UP000789525">
    <property type="component" value="Unassembled WGS sequence"/>
</dbReference>
<name>A0ACA9LIP4_9GLOM</name>
<evidence type="ECO:0000313" key="2">
    <source>
        <dbReference type="Proteomes" id="UP000789525"/>
    </source>
</evidence>
<evidence type="ECO:0000313" key="1">
    <source>
        <dbReference type="EMBL" id="CAG8533454.1"/>
    </source>
</evidence>
<reference evidence="1" key="1">
    <citation type="submission" date="2021-06" db="EMBL/GenBank/DDBJ databases">
        <authorList>
            <person name="Kallberg Y."/>
            <person name="Tangrot J."/>
            <person name="Rosling A."/>
        </authorList>
    </citation>
    <scope>NUCLEOTIDE SEQUENCE</scope>
    <source>
        <strain evidence="1">CL356</strain>
    </source>
</reference>
<comment type="caution">
    <text evidence="1">The sequence shown here is derived from an EMBL/GenBank/DDBJ whole genome shotgun (WGS) entry which is preliminary data.</text>
</comment>
<gene>
    <name evidence="1" type="ORF">ACOLOM_LOCUS4169</name>
</gene>